<dbReference type="SUPFAM" id="SSF54862">
    <property type="entry name" value="4Fe-4S ferredoxins"/>
    <property type="match status" value="1"/>
</dbReference>
<dbReference type="PROSITE" id="PS51379">
    <property type="entry name" value="4FE4S_FER_2"/>
    <property type="match status" value="2"/>
</dbReference>
<dbReference type="SUPFAM" id="SSF51971">
    <property type="entry name" value="Nucleotide-binding domain"/>
    <property type="match status" value="2"/>
</dbReference>
<feature type="binding site" evidence="12">
    <location>
        <position position="436"/>
    </location>
    <ligand>
        <name>FAD</name>
        <dbReference type="ChEBI" id="CHEBI:57692"/>
    </ligand>
</feature>
<dbReference type="InterPro" id="IPR017900">
    <property type="entry name" value="4Fe4S_Fe_S_CS"/>
</dbReference>
<dbReference type="GO" id="GO:0046872">
    <property type="term" value="F:metal ion binding"/>
    <property type="evidence" value="ECO:0007669"/>
    <property type="project" value="UniProtKB-KW"/>
</dbReference>
<keyword evidence="5" id="KW-0479">Metal-binding</keyword>
<feature type="domain" description="4Fe-4S ferredoxin-type" evidence="14">
    <location>
        <begin position="36"/>
        <end position="65"/>
    </location>
</feature>
<organism evidence="15 16">
    <name type="scientific">Mycolicibacterium fluoranthenivorans</name>
    <dbReference type="NCBI Taxonomy" id="258505"/>
    <lineage>
        <taxon>Bacteria</taxon>
        <taxon>Bacillati</taxon>
        <taxon>Actinomycetota</taxon>
        <taxon>Actinomycetes</taxon>
        <taxon>Mycobacteriales</taxon>
        <taxon>Mycobacteriaceae</taxon>
        <taxon>Mycolicibacterium</taxon>
    </lineage>
</organism>
<evidence type="ECO:0000313" key="16">
    <source>
        <dbReference type="Proteomes" id="UP000199707"/>
    </source>
</evidence>
<dbReference type="Pfam" id="PF07992">
    <property type="entry name" value="Pyr_redox_2"/>
    <property type="match status" value="1"/>
</dbReference>
<feature type="binding site" evidence="13">
    <location>
        <position position="443"/>
    </location>
    <ligand>
        <name>NADP(+)</name>
        <dbReference type="ChEBI" id="CHEBI:58349"/>
    </ligand>
</feature>
<keyword evidence="9" id="KW-0408">Iron</keyword>
<evidence type="ECO:0000256" key="13">
    <source>
        <dbReference type="PIRSR" id="PIRSR000362-2"/>
    </source>
</evidence>
<evidence type="ECO:0000256" key="11">
    <source>
        <dbReference type="ARBA" id="ARBA00047776"/>
    </source>
</evidence>
<dbReference type="InterPro" id="IPR017896">
    <property type="entry name" value="4Fe4S_Fe-S-bd"/>
</dbReference>
<dbReference type="STRING" id="1502745.SAMN02799620_05937"/>
<dbReference type="PANTHER" id="PTHR48467:SF1">
    <property type="entry name" value="GLUTAMATE SYNTHASE 1 [NADH], CHLOROPLASTIC-LIKE"/>
    <property type="match status" value="1"/>
</dbReference>
<name>A0A1G4X0L0_9MYCO</name>
<dbReference type="InterPro" id="IPR023753">
    <property type="entry name" value="FAD/NAD-binding_dom"/>
</dbReference>
<dbReference type="RefSeq" id="WP_090364198.1">
    <property type="nucleotide sequence ID" value="NZ_FMUB01000017.1"/>
</dbReference>
<evidence type="ECO:0000256" key="10">
    <source>
        <dbReference type="ARBA" id="ARBA00023014"/>
    </source>
</evidence>
<comment type="cofactor">
    <cofactor evidence="1 12">
        <name>FAD</name>
        <dbReference type="ChEBI" id="CHEBI:57692"/>
    </cofactor>
</comment>
<proteinExistence type="inferred from homology"/>
<dbReference type="PROSITE" id="PS00198">
    <property type="entry name" value="4FE4S_FER_1"/>
    <property type="match status" value="1"/>
</dbReference>
<comment type="similarity">
    <text evidence="2">Belongs to the ferredoxin--NADP reductase type 1 family.</text>
</comment>
<feature type="binding site" evidence="12">
    <location>
        <position position="179"/>
    </location>
    <ligand>
        <name>FAD</name>
        <dbReference type="ChEBI" id="CHEBI:57692"/>
    </ligand>
</feature>
<dbReference type="InterPro" id="IPR055275">
    <property type="entry name" value="Ferredox_Rdtase"/>
</dbReference>
<evidence type="ECO:0000256" key="12">
    <source>
        <dbReference type="PIRSR" id="PIRSR000362-1"/>
    </source>
</evidence>
<dbReference type="Proteomes" id="UP000199707">
    <property type="component" value="Unassembled WGS sequence"/>
</dbReference>
<dbReference type="EMBL" id="FMUB01000017">
    <property type="protein sequence ID" value="SCX33379.1"/>
    <property type="molecule type" value="Genomic_DNA"/>
</dbReference>
<feature type="binding site" evidence="13">
    <location>
        <begin position="294"/>
        <end position="295"/>
    </location>
    <ligand>
        <name>NADP(+)</name>
        <dbReference type="ChEBI" id="CHEBI:58349"/>
    </ligand>
</feature>
<dbReference type="Gene3D" id="3.30.70.20">
    <property type="match status" value="1"/>
</dbReference>
<dbReference type="EC" id="1.18.1.2" evidence="3"/>
<feature type="binding site" evidence="12">
    <location>
        <begin position="443"/>
        <end position="445"/>
    </location>
    <ligand>
        <name>FAD</name>
        <dbReference type="ChEBI" id="CHEBI:57692"/>
    </ligand>
</feature>
<keyword evidence="6 12" id="KW-0274">FAD</keyword>
<evidence type="ECO:0000256" key="4">
    <source>
        <dbReference type="ARBA" id="ARBA00022630"/>
    </source>
</evidence>
<feature type="binding site" evidence="13">
    <location>
        <position position="306"/>
    </location>
    <ligand>
        <name>NADP(+)</name>
        <dbReference type="ChEBI" id="CHEBI:58349"/>
    </ligand>
</feature>
<comment type="catalytic activity">
    <reaction evidence="11">
        <text>2 reduced [2Fe-2S]-[ferredoxin] + NADP(+) + H(+) = 2 oxidized [2Fe-2S]-[ferredoxin] + NADPH</text>
        <dbReference type="Rhea" id="RHEA:20125"/>
        <dbReference type="Rhea" id="RHEA-COMP:10000"/>
        <dbReference type="Rhea" id="RHEA-COMP:10001"/>
        <dbReference type="ChEBI" id="CHEBI:15378"/>
        <dbReference type="ChEBI" id="CHEBI:33737"/>
        <dbReference type="ChEBI" id="CHEBI:33738"/>
        <dbReference type="ChEBI" id="CHEBI:57783"/>
        <dbReference type="ChEBI" id="CHEBI:58349"/>
        <dbReference type="EC" id="1.18.1.2"/>
    </reaction>
</comment>
<feature type="binding site" evidence="12">
    <location>
        <position position="115"/>
    </location>
    <ligand>
        <name>FAD</name>
        <dbReference type="ChEBI" id="CHEBI:57692"/>
    </ligand>
</feature>
<evidence type="ECO:0000256" key="8">
    <source>
        <dbReference type="ARBA" id="ARBA00023002"/>
    </source>
</evidence>
<feature type="domain" description="4Fe-4S ferredoxin-type" evidence="14">
    <location>
        <begin position="1"/>
        <end position="29"/>
    </location>
</feature>
<keyword evidence="4" id="KW-0285">Flavoprotein</keyword>
<dbReference type="PANTHER" id="PTHR48467">
    <property type="entry name" value="GLUTAMATE SYNTHASE 1 [NADH], CHLOROPLASTIC-LIKE"/>
    <property type="match status" value="1"/>
</dbReference>
<dbReference type="GO" id="GO:0004324">
    <property type="term" value="F:ferredoxin-NADP+ reductase activity"/>
    <property type="evidence" value="ECO:0007669"/>
    <property type="project" value="UniProtKB-EC"/>
</dbReference>
<dbReference type="Gene3D" id="3.50.50.60">
    <property type="entry name" value="FAD/NAD(P)-binding domain"/>
    <property type="match status" value="1"/>
</dbReference>
<evidence type="ECO:0000256" key="9">
    <source>
        <dbReference type="ARBA" id="ARBA00023004"/>
    </source>
</evidence>
<dbReference type="InterPro" id="IPR036188">
    <property type="entry name" value="FAD/NAD-bd_sf"/>
</dbReference>
<accession>A0A1G4X0L0</accession>
<dbReference type="PRINTS" id="PR00419">
    <property type="entry name" value="ADXRDTASE"/>
</dbReference>
<dbReference type="Pfam" id="PF00037">
    <property type="entry name" value="Fer4"/>
    <property type="match status" value="1"/>
</dbReference>
<evidence type="ECO:0000256" key="7">
    <source>
        <dbReference type="ARBA" id="ARBA00022857"/>
    </source>
</evidence>
<keyword evidence="7 13" id="KW-0521">NADP</keyword>
<feature type="binding site" evidence="12">
    <location>
        <position position="143"/>
    </location>
    <ligand>
        <name>FAD</name>
        <dbReference type="ChEBI" id="CHEBI:57692"/>
    </ligand>
</feature>
<protein>
    <recommendedName>
        <fullName evidence="3">ferredoxin--NADP(+) reductase</fullName>
        <ecNumber evidence="3">1.18.1.2</ecNumber>
    </recommendedName>
</protein>
<evidence type="ECO:0000256" key="2">
    <source>
        <dbReference type="ARBA" id="ARBA00008312"/>
    </source>
</evidence>
<evidence type="ECO:0000256" key="5">
    <source>
        <dbReference type="ARBA" id="ARBA00022723"/>
    </source>
</evidence>
<evidence type="ECO:0000256" key="3">
    <source>
        <dbReference type="ARBA" id="ARBA00013223"/>
    </source>
</evidence>
<feature type="binding site" evidence="13">
    <location>
        <begin position="250"/>
        <end position="253"/>
    </location>
    <ligand>
        <name>NADP(+)</name>
        <dbReference type="ChEBI" id="CHEBI:58349"/>
    </ligand>
</feature>
<gene>
    <name evidence="15" type="ORF">SAMN02799620_05937</name>
</gene>
<dbReference type="InterPro" id="IPR021163">
    <property type="entry name" value="Ferredox_Rdtase_adrenod"/>
</dbReference>
<sequence length="530" mass="55768">MAFVITQNCCTDASCVPVCPVDCIRPVPDQAGAAAPMLYIDPASCVDCGACVAVCPVGAIYHEDELPESQQRFKTINADFFATEPLAIRPIPANWTPAPVGRDTLRVAVVGAGPAACYAVADLARTTGVQVDVFDRLPTPFGLVRFGVAPDHQRTKDVVQVFETALASPNVTCFFNVAVGQDVTHDQLMANHDAVIYAVGASTTRELDIPGEELPGTIGAAEFVNWYNGHPDHAERRFDLAGPRVVIVGNGNVALDVARVLVMDPDQLAATDIAEHALHQLAAGDVREVVLLGRRGAADGAFSVGELLALGGLPGVDVVVEGEVGERPDDHERALKFDIVGEYAQRSSTAGNKRIVLRFGTRPVRIVGDDRVRALKVEGGAGVVSIDTALVLKSIGYRGTPIEGLPFDEAAGVVPNEGGRVIHDGVPVPGVYVTGWIKRGPRGVIGTNRLCARETVTNLLADARAGTLPDPASQTGPDASDFAAHGVTVVNLAGWRRIDAAERQLGAAASRPRVKVVDRRALLTAAAVVS</sequence>
<keyword evidence="10" id="KW-0411">Iron-sulfur</keyword>
<dbReference type="PIRSF" id="PIRSF000362">
    <property type="entry name" value="FNR"/>
    <property type="match status" value="1"/>
</dbReference>
<dbReference type="GO" id="GO:0051536">
    <property type="term" value="F:iron-sulfur cluster binding"/>
    <property type="evidence" value="ECO:0007669"/>
    <property type="project" value="UniProtKB-KW"/>
</dbReference>
<keyword evidence="8" id="KW-0560">Oxidoreductase</keyword>
<dbReference type="AlphaFoldDB" id="A0A1G4X0L0"/>
<dbReference type="Gene3D" id="3.40.50.720">
    <property type="entry name" value="NAD(P)-binding Rossmann-like Domain"/>
    <property type="match status" value="1"/>
</dbReference>
<evidence type="ECO:0000259" key="14">
    <source>
        <dbReference type="PROSITE" id="PS51379"/>
    </source>
</evidence>
<reference evidence="16" key="1">
    <citation type="submission" date="2016-10" db="EMBL/GenBank/DDBJ databases">
        <authorList>
            <person name="Varghese N."/>
            <person name="Submissions S."/>
        </authorList>
    </citation>
    <scope>NUCLEOTIDE SEQUENCE [LARGE SCALE GENOMIC DNA]</scope>
    <source>
        <strain evidence="16">UNC267MFSha1.1M11</strain>
    </source>
</reference>
<evidence type="ECO:0000256" key="6">
    <source>
        <dbReference type="ARBA" id="ARBA00022827"/>
    </source>
</evidence>
<evidence type="ECO:0000313" key="15">
    <source>
        <dbReference type="EMBL" id="SCX33379.1"/>
    </source>
</evidence>
<evidence type="ECO:0000256" key="1">
    <source>
        <dbReference type="ARBA" id="ARBA00001974"/>
    </source>
</evidence>